<dbReference type="InterPro" id="IPR027417">
    <property type="entry name" value="P-loop_NTPase"/>
</dbReference>
<organism evidence="1 2">
    <name type="scientific">Psychracetigena formicireducens</name>
    <dbReference type="NCBI Taxonomy" id="2986056"/>
    <lineage>
        <taxon>Bacteria</taxon>
        <taxon>Bacillati</taxon>
        <taxon>Candidatus Lithacetigenota</taxon>
        <taxon>Candidatus Psychracetigena</taxon>
    </lineage>
</organism>
<dbReference type="AlphaFoldDB" id="A0A9E2BIM6"/>
<dbReference type="Gene3D" id="3.40.50.300">
    <property type="entry name" value="P-loop containing nucleotide triphosphate hydrolases"/>
    <property type="match status" value="1"/>
</dbReference>
<dbReference type="EMBL" id="QLTW01000177">
    <property type="protein sequence ID" value="MBT9145804.1"/>
    <property type="molecule type" value="Genomic_DNA"/>
</dbReference>
<evidence type="ECO:0008006" key="3">
    <source>
        <dbReference type="Google" id="ProtNLM"/>
    </source>
</evidence>
<evidence type="ECO:0000313" key="1">
    <source>
        <dbReference type="EMBL" id="MBT9145804.1"/>
    </source>
</evidence>
<comment type="caution">
    <text evidence="1">The sequence shown here is derived from an EMBL/GenBank/DDBJ whole genome shotgun (WGS) entry which is preliminary data.</text>
</comment>
<proteinExistence type="predicted"/>
<gene>
    <name evidence="1" type="ORF">DDT42_01681</name>
</gene>
<dbReference type="Proteomes" id="UP000811545">
    <property type="component" value="Unassembled WGS sequence"/>
</dbReference>
<name>A0A9E2BIM6_PSYF1</name>
<protein>
    <recommendedName>
        <fullName evidence="3">Terminase large subunit</fullName>
    </recommendedName>
</protein>
<accession>A0A9E2BIM6</accession>
<reference evidence="1 2" key="1">
    <citation type="journal article" date="2021" name="bioRxiv">
        <title>Unique metabolic strategies in Hadean analogues reveal hints for primordial physiology.</title>
        <authorList>
            <person name="Nobu M.K."/>
            <person name="Nakai R."/>
            <person name="Tamazawa S."/>
            <person name="Mori H."/>
            <person name="Toyoda A."/>
            <person name="Ijiri A."/>
            <person name="Suzuki S."/>
            <person name="Kurokawa K."/>
            <person name="Kamagata Y."/>
            <person name="Tamaki H."/>
        </authorList>
    </citation>
    <scope>NUCLEOTIDE SEQUENCE [LARGE SCALE GENOMIC DNA]</scope>
    <source>
        <strain evidence="1">BS525</strain>
    </source>
</reference>
<sequence length="353" mass="41110">MNLVVLDEWAWHPFAREIWTAVFPTVNRPTGGQVIGLSSGRPKTLFEEILQGAMRGDNDFHWRFFDVWTDYRRTREWYRKTLNVMGKVGRREYPETIADAFSAGGGAMFDTWDERVHIRYDKSWYPPSDWRLFRSYDPGYHRSACCKWYAISPDNELIGYREYYPTKITDIEQARTINFLSKNLAGESEKIEYTVAGHDAWKKQGSVGISTADTFMSNGIPLMLASTDRHNGWKRLHEWLRIVDGKDGQATSMLSFTPACYNTIRTYPTLEMSKSDPEDMDTDGEDHCADTDRYMVMSRPAFIGASAVVPEVKQEDLVAVYKEKVRRYEEKKNKMTGTKFKFRIENGRYMRVF</sequence>
<dbReference type="Gene3D" id="3.30.420.280">
    <property type="match status" value="1"/>
</dbReference>
<evidence type="ECO:0000313" key="2">
    <source>
        <dbReference type="Proteomes" id="UP000811545"/>
    </source>
</evidence>